<evidence type="ECO:0000259" key="1">
    <source>
        <dbReference type="Pfam" id="PF10536"/>
    </source>
</evidence>
<organism evidence="2 3">
    <name type="scientific">Gossypium schwendimanii</name>
    <name type="common">Cotton</name>
    <dbReference type="NCBI Taxonomy" id="34291"/>
    <lineage>
        <taxon>Eukaryota</taxon>
        <taxon>Viridiplantae</taxon>
        <taxon>Streptophyta</taxon>
        <taxon>Embryophyta</taxon>
        <taxon>Tracheophyta</taxon>
        <taxon>Spermatophyta</taxon>
        <taxon>Magnoliopsida</taxon>
        <taxon>eudicotyledons</taxon>
        <taxon>Gunneridae</taxon>
        <taxon>Pentapetalae</taxon>
        <taxon>rosids</taxon>
        <taxon>malvids</taxon>
        <taxon>Malvales</taxon>
        <taxon>Malvaceae</taxon>
        <taxon>Malvoideae</taxon>
        <taxon>Gossypium</taxon>
    </lineage>
</organism>
<reference evidence="2 3" key="1">
    <citation type="journal article" date="2019" name="Genome Biol. Evol.">
        <title>Insights into the evolution of the New World diploid cottons (Gossypium, subgenus Houzingenia) based on genome sequencing.</title>
        <authorList>
            <person name="Grover C.E."/>
            <person name="Arick M.A. 2nd"/>
            <person name="Thrash A."/>
            <person name="Conover J.L."/>
            <person name="Sanders W.S."/>
            <person name="Peterson D.G."/>
            <person name="Frelichowski J.E."/>
            <person name="Scheffler J.A."/>
            <person name="Scheffler B.E."/>
            <person name="Wendel J.F."/>
        </authorList>
    </citation>
    <scope>NUCLEOTIDE SEQUENCE [LARGE SCALE GENOMIC DNA]</scope>
    <source>
        <strain evidence="2">1</strain>
        <tissue evidence="2">Leaf</tissue>
    </source>
</reference>
<proteinExistence type="predicted"/>
<evidence type="ECO:0000313" key="3">
    <source>
        <dbReference type="Proteomes" id="UP000593576"/>
    </source>
</evidence>
<dbReference type="PANTHER" id="PTHR46033">
    <property type="entry name" value="PROTEIN MAIN-LIKE 2"/>
    <property type="match status" value="1"/>
</dbReference>
<dbReference type="GO" id="GO:0010073">
    <property type="term" value="P:meristem maintenance"/>
    <property type="evidence" value="ECO:0007669"/>
    <property type="project" value="InterPro"/>
</dbReference>
<evidence type="ECO:0000313" key="2">
    <source>
        <dbReference type="EMBL" id="MBA0867261.1"/>
    </source>
</evidence>
<dbReference type="InterPro" id="IPR019557">
    <property type="entry name" value="AminoTfrase-like_pln_mobile"/>
</dbReference>
<dbReference type="EMBL" id="JABFAF010000009">
    <property type="protein sequence ID" value="MBA0867261.1"/>
    <property type="molecule type" value="Genomic_DNA"/>
</dbReference>
<dbReference type="PANTHER" id="PTHR46033:SF8">
    <property type="entry name" value="PROTEIN MAINTENANCE OF MERISTEMS-LIKE"/>
    <property type="match status" value="1"/>
</dbReference>
<dbReference type="InterPro" id="IPR044824">
    <property type="entry name" value="MAIN-like"/>
</dbReference>
<dbReference type="AlphaFoldDB" id="A0A7J9M8E2"/>
<feature type="domain" description="Aminotransferase-like plant mobile" evidence="1">
    <location>
        <begin position="28"/>
        <end position="114"/>
    </location>
</feature>
<gene>
    <name evidence="2" type="ORF">Goshw_028825</name>
</gene>
<dbReference type="OrthoDB" id="1421598at2759"/>
<dbReference type="Proteomes" id="UP000593576">
    <property type="component" value="Unassembled WGS sequence"/>
</dbReference>
<keyword evidence="3" id="KW-1185">Reference proteome</keyword>
<accession>A0A7J9M8E2</accession>
<sequence>MSGHPSLLIENYLREASFWHVANIGRGCKLDPKLISAFIERLKPETHTFHLPCGECTITLEDVQLQLGLPMDGSVLTKSVQSTDWGATCYNLLGAILDNIYGGRIEMGWLRDTFPAAGKLSWGSIVLETLYQEMCAVEPFDEYVGIPTALEDIRLLLDQRSKAHFQWTPYEDPTIQTVIPDEFFQNLNIWHVKVLLVNYATVLWKVIFVLGRAEALTNPPINNAHTITGLNASSDNTYATTSSDYASPMPGWNPGASHFLMTLTQPTIYRPSSQEGSHEAPP</sequence>
<name>A0A7J9M8E2_GOSSC</name>
<dbReference type="Pfam" id="PF10536">
    <property type="entry name" value="PMD"/>
    <property type="match status" value="1"/>
</dbReference>
<protein>
    <recommendedName>
        <fullName evidence="1">Aminotransferase-like plant mobile domain-containing protein</fullName>
    </recommendedName>
</protein>
<comment type="caution">
    <text evidence="2">The sequence shown here is derived from an EMBL/GenBank/DDBJ whole genome shotgun (WGS) entry which is preliminary data.</text>
</comment>